<dbReference type="InterPro" id="IPR045502">
    <property type="entry name" value="DUF6489"/>
</dbReference>
<proteinExistence type="predicted"/>
<keyword evidence="2" id="KW-1185">Reference proteome</keyword>
<evidence type="ECO:0000313" key="2">
    <source>
        <dbReference type="Proteomes" id="UP001500238"/>
    </source>
</evidence>
<dbReference type="Proteomes" id="UP001500238">
    <property type="component" value="Unassembled WGS sequence"/>
</dbReference>
<protein>
    <submittedName>
        <fullName evidence="1">Uncharacterized protein</fullName>
    </submittedName>
</protein>
<comment type="caution">
    <text evidence="1">The sequence shown here is derived from an EMBL/GenBank/DDBJ whole genome shotgun (WGS) entry which is preliminary data.</text>
</comment>
<gene>
    <name evidence="1" type="ORF">GCM10009102_03840</name>
</gene>
<reference evidence="1 2" key="1">
    <citation type="journal article" date="2019" name="Int. J. Syst. Evol. Microbiol.">
        <title>The Global Catalogue of Microorganisms (GCM) 10K type strain sequencing project: providing services to taxonomists for standard genome sequencing and annotation.</title>
        <authorList>
            <consortium name="The Broad Institute Genomics Platform"/>
            <consortium name="The Broad Institute Genome Sequencing Center for Infectious Disease"/>
            <person name="Wu L."/>
            <person name="Ma J."/>
        </authorList>
    </citation>
    <scope>NUCLEOTIDE SEQUENCE [LARGE SCALE GENOMIC DNA]</scope>
    <source>
        <strain evidence="1 2">JCM 14603</strain>
    </source>
</reference>
<name>A0ABN1HM99_9SPHN</name>
<dbReference type="EMBL" id="BAAAES010000001">
    <property type="protein sequence ID" value="GAA0658720.1"/>
    <property type="molecule type" value="Genomic_DNA"/>
</dbReference>
<sequence length="102" mass="11413">MGVLSRVGSCWAMQCATGLLKGRYAMKVTVDIDLTPEEARRAMGLPDLTPLHDRYIASLLETMSGQVRPELLENMMKSWAPMNEAGFTMWRQMFEQATKTGG</sequence>
<accession>A0ABN1HM99</accession>
<evidence type="ECO:0000313" key="1">
    <source>
        <dbReference type="EMBL" id="GAA0658720.1"/>
    </source>
</evidence>
<organism evidence="1 2">
    <name type="scientific">Sphingomonas insulae</name>
    <dbReference type="NCBI Taxonomy" id="424800"/>
    <lineage>
        <taxon>Bacteria</taxon>
        <taxon>Pseudomonadati</taxon>
        <taxon>Pseudomonadota</taxon>
        <taxon>Alphaproteobacteria</taxon>
        <taxon>Sphingomonadales</taxon>
        <taxon>Sphingomonadaceae</taxon>
        <taxon>Sphingomonas</taxon>
    </lineage>
</organism>
<dbReference type="Pfam" id="PF20099">
    <property type="entry name" value="DUF6489"/>
    <property type="match status" value="1"/>
</dbReference>